<keyword evidence="1" id="KW-0436">Ligase</keyword>
<dbReference type="GO" id="GO:0005739">
    <property type="term" value="C:mitochondrion"/>
    <property type="evidence" value="ECO:0007669"/>
    <property type="project" value="UniProtKB-SubCell"/>
</dbReference>
<dbReference type="Bgee" id="ENSACAG00000002868">
    <property type="expression patterns" value="Expressed in liver and 12 other cell types or tissues"/>
</dbReference>
<dbReference type="SUPFAM" id="SSF141000">
    <property type="entry name" value="Glu-tRNAGln amidotransferase C subunit"/>
    <property type="match status" value="1"/>
</dbReference>
<proteinExistence type="inferred from homology"/>
<comment type="function">
    <text evidence="1">Allows the formation of correctly charged Gln-tRNA(Gln) through the transamidation of misacylated Glu-tRNA(Gln) in the mitochondria. The reaction takes place in the presence of glutamine and ATP through an activated gamma-phospho-Glu-tRNA(Gln).</text>
</comment>
<dbReference type="AlphaFoldDB" id="H9G6S2"/>
<comment type="similarity">
    <text evidence="1">Belongs to the GatC family.</text>
</comment>
<gene>
    <name evidence="1 3" type="primary">GATC</name>
</gene>
<dbReference type="HOGENOM" id="CLU_105899_0_2_1"/>
<dbReference type="GO" id="GO:0050567">
    <property type="term" value="F:glutaminyl-tRNA synthase (glutamine-hydrolyzing) activity"/>
    <property type="evidence" value="ECO:0007669"/>
    <property type="project" value="UniProtKB-UniRule"/>
</dbReference>
<keyword evidence="1" id="KW-0547">Nucleotide-binding</keyword>
<dbReference type="Ensembl" id="ENSACAT00000002829.3">
    <property type="protein sequence ID" value="ENSACAP00000002760.3"/>
    <property type="gene ID" value="ENSACAG00000002868.3"/>
</dbReference>
<dbReference type="PANTHER" id="PTHR15004">
    <property type="entry name" value="GLUTAMYL-TRNA(GLN) AMIDOTRANSFERASE SUBUNIT C, MITOCHONDRIAL"/>
    <property type="match status" value="1"/>
</dbReference>
<dbReference type="GeneTree" id="ENSGT00390000018351"/>
<dbReference type="HAMAP" id="MF_00122">
    <property type="entry name" value="GatC"/>
    <property type="match status" value="1"/>
</dbReference>
<sequence>MAAEQKRKRGRAAAAAAARAAPPPPKTAARAKAVTSGLAPGTGNPAGKRRWSFPEGHSMRVPGASWLFRAAFGPWLPSRPGSTQRVTLALLDHLERLALVDFRDQEGVQRLEKAIEFAEQLNVVDTKGVQPMDSVLEDRCLYLQDDSVTEGSCAEELLKKAKQTVEEYFVAPPGNIPLPKMEDRDTFPWKEEI</sequence>
<feature type="compositionally biased region" description="Basic residues" evidence="2">
    <location>
        <begin position="1"/>
        <end position="11"/>
    </location>
</feature>
<keyword evidence="1" id="KW-0496">Mitochondrion</keyword>
<keyword evidence="1" id="KW-0067">ATP-binding</keyword>
<accession>H9G6S2</accession>
<evidence type="ECO:0000256" key="1">
    <source>
        <dbReference type="HAMAP-Rule" id="MF_03149"/>
    </source>
</evidence>
<dbReference type="GO" id="GO:0032543">
    <property type="term" value="P:mitochondrial translation"/>
    <property type="evidence" value="ECO:0007669"/>
    <property type="project" value="UniProtKB-UniRule"/>
</dbReference>
<protein>
    <recommendedName>
        <fullName evidence="1">Glutamyl-tRNA(Gln) amidotransferase subunit C, mitochondrial</fullName>
        <shortName evidence="1">Glu-AdT subunit C</shortName>
        <ecNumber evidence="1">6.3.5.-</ecNumber>
    </recommendedName>
</protein>
<dbReference type="InterPro" id="IPR003837">
    <property type="entry name" value="GatC"/>
</dbReference>
<evidence type="ECO:0000313" key="4">
    <source>
        <dbReference type="Proteomes" id="UP000001646"/>
    </source>
</evidence>
<dbReference type="GO" id="GO:0005524">
    <property type="term" value="F:ATP binding"/>
    <property type="evidence" value="ECO:0007669"/>
    <property type="project" value="UniProtKB-KW"/>
</dbReference>
<comment type="catalytic activity">
    <reaction evidence="1">
        <text>L-glutamyl-tRNA(Gln) + L-glutamine + ATP + H2O = L-glutaminyl-tRNA(Gln) + L-glutamate + ADP + phosphate + H(+)</text>
        <dbReference type="Rhea" id="RHEA:17521"/>
        <dbReference type="Rhea" id="RHEA-COMP:9681"/>
        <dbReference type="Rhea" id="RHEA-COMP:9684"/>
        <dbReference type="ChEBI" id="CHEBI:15377"/>
        <dbReference type="ChEBI" id="CHEBI:15378"/>
        <dbReference type="ChEBI" id="CHEBI:29985"/>
        <dbReference type="ChEBI" id="CHEBI:30616"/>
        <dbReference type="ChEBI" id="CHEBI:43474"/>
        <dbReference type="ChEBI" id="CHEBI:58359"/>
        <dbReference type="ChEBI" id="CHEBI:78520"/>
        <dbReference type="ChEBI" id="CHEBI:78521"/>
        <dbReference type="ChEBI" id="CHEBI:456216"/>
    </reaction>
</comment>
<dbReference type="InterPro" id="IPR036113">
    <property type="entry name" value="Asp/Glu-ADT_sf_sub_c"/>
</dbReference>
<keyword evidence="4" id="KW-1185">Reference proteome</keyword>
<dbReference type="Proteomes" id="UP000001646">
    <property type="component" value="Unplaced"/>
</dbReference>
<dbReference type="GO" id="GO:0070681">
    <property type="term" value="P:glutaminyl-tRNAGln biosynthesis via transamidation"/>
    <property type="evidence" value="ECO:0007669"/>
    <property type="project" value="UniProtKB-UniRule"/>
</dbReference>
<reference evidence="3" key="2">
    <citation type="submission" date="2025-08" db="UniProtKB">
        <authorList>
            <consortium name="Ensembl"/>
        </authorList>
    </citation>
    <scope>IDENTIFICATION</scope>
</reference>
<dbReference type="eggNOG" id="KOG4247">
    <property type="taxonomic scope" value="Eukaryota"/>
</dbReference>
<comment type="subcellular location">
    <subcellularLocation>
        <location evidence="1">Mitochondrion</location>
    </subcellularLocation>
</comment>
<reference evidence="3" key="1">
    <citation type="submission" date="2009-12" db="EMBL/GenBank/DDBJ databases">
        <title>The Genome Sequence of Anolis carolinensis (Green Anole Lizard).</title>
        <authorList>
            <consortium name="The Genome Sequencing Platform"/>
            <person name="Di Palma F."/>
            <person name="Alfoldi J."/>
            <person name="Heiman D."/>
            <person name="Young S."/>
            <person name="Grabherr M."/>
            <person name="Johnson J."/>
            <person name="Lander E.S."/>
            <person name="Lindblad-Toh K."/>
        </authorList>
    </citation>
    <scope>NUCLEOTIDE SEQUENCE [LARGE SCALE GENOMIC DNA]</scope>
    <source>
        <strain evidence="3">JBL SC #1</strain>
    </source>
</reference>
<dbReference type="GO" id="GO:0006450">
    <property type="term" value="P:regulation of translational fidelity"/>
    <property type="evidence" value="ECO:0007669"/>
    <property type="project" value="InterPro"/>
</dbReference>
<dbReference type="NCBIfam" id="TIGR00135">
    <property type="entry name" value="gatC"/>
    <property type="match status" value="1"/>
</dbReference>
<dbReference type="Pfam" id="PF02686">
    <property type="entry name" value="GatC"/>
    <property type="match status" value="1"/>
</dbReference>
<reference evidence="3" key="3">
    <citation type="submission" date="2025-09" db="UniProtKB">
        <authorList>
            <consortium name="Ensembl"/>
        </authorList>
    </citation>
    <scope>IDENTIFICATION</scope>
</reference>
<feature type="region of interest" description="Disordered" evidence="2">
    <location>
        <begin position="1"/>
        <end position="52"/>
    </location>
</feature>
<evidence type="ECO:0000256" key="2">
    <source>
        <dbReference type="SAM" id="MobiDB-lite"/>
    </source>
</evidence>
<organism evidence="3 4">
    <name type="scientific">Anolis carolinensis</name>
    <name type="common">Green anole</name>
    <name type="synonym">American chameleon</name>
    <dbReference type="NCBI Taxonomy" id="28377"/>
    <lineage>
        <taxon>Eukaryota</taxon>
        <taxon>Metazoa</taxon>
        <taxon>Chordata</taxon>
        <taxon>Craniata</taxon>
        <taxon>Vertebrata</taxon>
        <taxon>Euteleostomi</taxon>
        <taxon>Lepidosauria</taxon>
        <taxon>Squamata</taxon>
        <taxon>Bifurcata</taxon>
        <taxon>Unidentata</taxon>
        <taxon>Episquamata</taxon>
        <taxon>Toxicofera</taxon>
        <taxon>Iguania</taxon>
        <taxon>Dactyloidae</taxon>
        <taxon>Anolis</taxon>
    </lineage>
</organism>
<comment type="subunit">
    <text evidence="1">Subunit of the heterotrimeric GatCAB amidotransferase (AdT) complex, composed of A (QRSL1), B (GATB) and C (GATC) subunits.</text>
</comment>
<keyword evidence="1" id="KW-0648">Protein biosynthesis</keyword>
<dbReference type="EC" id="6.3.5.-" evidence="1"/>
<dbReference type="STRING" id="28377.ENSACAP00000002760"/>
<dbReference type="GO" id="GO:0030956">
    <property type="term" value="C:glutamyl-tRNA(Gln) amidotransferase complex"/>
    <property type="evidence" value="ECO:0007669"/>
    <property type="project" value="UniProtKB-UniRule"/>
</dbReference>
<evidence type="ECO:0000313" key="3">
    <source>
        <dbReference type="Ensembl" id="ENSACAP00000002760.3"/>
    </source>
</evidence>
<name>H9G6S2_ANOCA</name>
<dbReference type="PANTHER" id="PTHR15004:SF0">
    <property type="entry name" value="GLUTAMYL-TRNA(GLN) AMIDOTRANSFERASE SUBUNIT C, MITOCHONDRIAL"/>
    <property type="match status" value="1"/>
</dbReference>